<dbReference type="Proteomes" id="UP000589516">
    <property type="component" value="Unassembled WGS sequence"/>
</dbReference>
<evidence type="ECO:0000256" key="2">
    <source>
        <dbReference type="SAM" id="Phobius"/>
    </source>
</evidence>
<gene>
    <name evidence="3" type="ORF">EYQ16_03250</name>
</gene>
<feature type="compositionally biased region" description="Acidic residues" evidence="1">
    <location>
        <begin position="14"/>
        <end position="23"/>
    </location>
</feature>
<proteinExistence type="predicted"/>
<keyword evidence="2" id="KW-1133">Transmembrane helix</keyword>
<comment type="caution">
    <text evidence="3">The sequence shown here is derived from an EMBL/GenBank/DDBJ whole genome shotgun (WGS) entry which is preliminary data.</text>
</comment>
<feature type="region of interest" description="Disordered" evidence="1">
    <location>
        <begin position="1"/>
        <end position="84"/>
    </location>
</feature>
<accession>A0A7C7ZDK4</accession>
<organism evidence="3 4">
    <name type="scientific">Marine Group III euryarchaeote</name>
    <dbReference type="NCBI Taxonomy" id="2173149"/>
    <lineage>
        <taxon>Archaea</taxon>
        <taxon>Methanobacteriati</taxon>
        <taxon>Thermoplasmatota</taxon>
        <taxon>Thermoplasmata</taxon>
        <taxon>Candidatus Thermoprofundales</taxon>
    </lineage>
</organism>
<dbReference type="AlphaFoldDB" id="A0A7C7ZDK4"/>
<evidence type="ECO:0000313" key="4">
    <source>
        <dbReference type="Proteomes" id="UP000589516"/>
    </source>
</evidence>
<keyword evidence="2" id="KW-0472">Membrane</keyword>
<feature type="compositionally biased region" description="Acidic residues" evidence="1">
    <location>
        <begin position="40"/>
        <end position="71"/>
    </location>
</feature>
<dbReference type="EMBL" id="DUAV01000022">
    <property type="protein sequence ID" value="HIG63518.1"/>
    <property type="molecule type" value="Genomic_DNA"/>
</dbReference>
<evidence type="ECO:0000256" key="1">
    <source>
        <dbReference type="SAM" id="MobiDB-lite"/>
    </source>
</evidence>
<name>A0A7C7ZDK4_9ARCH</name>
<evidence type="ECO:0000313" key="3">
    <source>
        <dbReference type="EMBL" id="HIG63518.1"/>
    </source>
</evidence>
<protein>
    <submittedName>
        <fullName evidence="3">Uncharacterized protein</fullName>
    </submittedName>
</protein>
<keyword evidence="2" id="KW-0812">Transmembrane</keyword>
<reference evidence="4" key="1">
    <citation type="journal article" date="2019" name="bioRxiv">
        <title>Genome diversification in globally distributed novel marine Proteobacteria is linked to environmental adaptation.</title>
        <authorList>
            <person name="Zhou Z."/>
            <person name="Tran P.Q."/>
            <person name="Kieft K."/>
            <person name="Anantharaman K."/>
        </authorList>
    </citation>
    <scope>NUCLEOTIDE SEQUENCE [LARGE SCALE GENOMIC DNA]</scope>
</reference>
<feature type="transmembrane region" description="Helical" evidence="2">
    <location>
        <begin position="121"/>
        <end position="145"/>
    </location>
</feature>
<sequence length="663" mass="71491">MASLWSAGKPGKDDDGEPEDAELVAEAAEKTEAAEPIAESGEDADAPDEDAEEAAPEEAEAEPEETSEELDLGGSDADAADGEKELDLSSDALQSERDEPVAAPAAFPPLLQRAENLNMRIVGAIGAVAILLLTAVAVVMLGGAVEVTVPRERYGDSATYAVTGLVDLKSPVGIPLPFLGEDVEVNEIHVEWGGTLEAGTEELLSLVEDGYGQKHPVFRRYIEQDWDPVSGRVVEEGSSPTDIEHGRVNTTHEQFVREDSLELIKERVENYAYYEETLTGEKWSLEKLTSWVPRADEKGMMPHAQLYVGKLLHEGDSGSFVSNGLAFSWEALDGGKVDGSATIKLRVSSSSSADLPFNYHYGHTLRYDLWVSERSAYPLKFDITVTSDAASPTGELYSFSGRYSGTINGLTAGYSDVPQADGTSTSGPHIDAELEAWDYHAPAFGNSTSSLDSGFALQDAINDARQELPPSDLDDYLTDYPQAFVTRANYDGVRDEWNLTLAHHSESKREVTGWELLVNRTNASGREVDVDNPLVNPAELNRPLTVSSAEELLMSRTIIAGWAGNAGIINHAQVDLSMGQNLASRENLFDPLAFLNIDSTTMLKLLGDLASGNFDLDDYGSSVDANGGYGYYIEQVDGSTRHGAAVDASDGLLLFNAEHRASA</sequence>